<dbReference type="PANTHER" id="PTHR34793:SF1">
    <property type="entry name" value="PROTEIN THYLAKOID FORMATION 1, CHLOROPLASTIC"/>
    <property type="match status" value="1"/>
</dbReference>
<proteinExistence type="predicted"/>
<dbReference type="EMBL" id="CADCTY010001771">
    <property type="protein sequence ID" value="CAA9385898.1"/>
    <property type="molecule type" value="Genomic_DNA"/>
</dbReference>
<feature type="region of interest" description="Disordered" evidence="2">
    <location>
        <begin position="175"/>
        <end position="208"/>
    </location>
</feature>
<gene>
    <name evidence="3" type="ORF">AVDCRST_MAG94-5135</name>
</gene>
<evidence type="ECO:0000313" key="3">
    <source>
        <dbReference type="EMBL" id="CAA9385898.1"/>
    </source>
</evidence>
<keyword evidence="1" id="KW-0175">Coiled coil</keyword>
<accession>A0A6J4NEX7</accession>
<evidence type="ECO:0000256" key="1">
    <source>
        <dbReference type="ARBA" id="ARBA00023054"/>
    </source>
</evidence>
<protein>
    <recommendedName>
        <fullName evidence="4">Protein Thf1</fullName>
    </recommendedName>
</protein>
<dbReference type="PANTHER" id="PTHR34793">
    <property type="entry name" value="PROTEIN THYLAKOID FORMATION 1, CHLOROPLASTIC"/>
    <property type="match status" value="1"/>
</dbReference>
<dbReference type="GO" id="GO:0010207">
    <property type="term" value="P:photosystem II assembly"/>
    <property type="evidence" value="ECO:0007669"/>
    <property type="project" value="InterPro"/>
</dbReference>
<dbReference type="AlphaFoldDB" id="A0A6J4NEX7"/>
<evidence type="ECO:0008006" key="4">
    <source>
        <dbReference type="Google" id="ProtNLM"/>
    </source>
</evidence>
<dbReference type="InterPro" id="IPR017499">
    <property type="entry name" value="Thf1"/>
</dbReference>
<dbReference type="NCBIfam" id="TIGR03060">
    <property type="entry name" value="PS_II_psb29"/>
    <property type="match status" value="1"/>
</dbReference>
<name>A0A6J4NEX7_9CYAN</name>
<dbReference type="GO" id="GO:0030096">
    <property type="term" value="C:plasma membrane-derived thylakoid photosystem II"/>
    <property type="evidence" value="ECO:0007669"/>
    <property type="project" value="TreeGrafter"/>
</dbReference>
<evidence type="ECO:0000256" key="2">
    <source>
        <dbReference type="SAM" id="MobiDB-lite"/>
    </source>
</evidence>
<sequence length="208" mass="23499">MVEMHLLGVNEDFRYDPIYALGVVSSFERFMQGYRSQQEKMAIFNALCKAQEVDPQQYRQDSERAESVATHKSVDELIAWATNAVNQESSDDPLEASLRAIATNAQFKYSRLFGIGLYTLLELADPEVVKDEQRRTEALHQLCAALNVSESKLQKDIELYRSNLEKMAQARKTIEDILQADRKKREQPASTSEETAAPGPQAPSETPN</sequence>
<organism evidence="3">
    <name type="scientific">uncultured Leptolyngbya sp</name>
    <dbReference type="NCBI Taxonomy" id="332963"/>
    <lineage>
        <taxon>Bacteria</taxon>
        <taxon>Bacillati</taxon>
        <taxon>Cyanobacteriota</taxon>
        <taxon>Cyanophyceae</taxon>
        <taxon>Leptolyngbyales</taxon>
        <taxon>Leptolyngbyaceae</taxon>
        <taxon>Leptolyngbya group</taxon>
        <taxon>Leptolyngbya</taxon>
        <taxon>environmental samples</taxon>
    </lineage>
</organism>
<feature type="compositionally biased region" description="Basic and acidic residues" evidence="2">
    <location>
        <begin position="175"/>
        <end position="187"/>
    </location>
</feature>
<dbReference type="Pfam" id="PF11264">
    <property type="entry name" value="ThylakoidFormat"/>
    <property type="match status" value="1"/>
</dbReference>
<reference evidence="3" key="1">
    <citation type="submission" date="2020-02" db="EMBL/GenBank/DDBJ databases">
        <authorList>
            <person name="Meier V. D."/>
        </authorList>
    </citation>
    <scope>NUCLEOTIDE SEQUENCE</scope>
    <source>
        <strain evidence="3">AVDCRST_MAG94</strain>
    </source>
</reference>